<dbReference type="Proteomes" id="UP000886520">
    <property type="component" value="Chromosome 12"/>
</dbReference>
<sequence length="218" mass="24445">MGKGNTCFQPALRATLPLAAPSATTKHISPTCRTAMDKLRSSDIVDAVLAPTSVALLLAYHIFLFYKVRTRPMQTRMGINHKARRLWVYDMLIENHKKNVLAVQTLRNSIMESTLMATTAVLLTAGLATYFTFGTSVKQLPGVLSCFMVSFLCHTQSIRFINHVNYMVNIPMDHLITADYVADLMERGTFISDFVDHDLNTSNKALQAQQDMELQQSK</sequence>
<keyword evidence="1" id="KW-1133">Transmembrane helix</keyword>
<keyword evidence="1" id="KW-0472">Membrane</keyword>
<reference evidence="2" key="1">
    <citation type="submission" date="2021-01" db="EMBL/GenBank/DDBJ databases">
        <title>Adiantum capillus-veneris genome.</title>
        <authorList>
            <person name="Fang Y."/>
            <person name="Liao Q."/>
        </authorList>
    </citation>
    <scope>NUCLEOTIDE SEQUENCE</scope>
    <source>
        <strain evidence="2">H3</strain>
        <tissue evidence="2">Leaf</tissue>
    </source>
</reference>
<keyword evidence="3" id="KW-1185">Reference proteome</keyword>
<dbReference type="PANTHER" id="PTHR31881:SF6">
    <property type="entry name" value="OS09G0494600 PROTEIN"/>
    <property type="match status" value="1"/>
</dbReference>
<organism evidence="2 3">
    <name type="scientific">Adiantum capillus-veneris</name>
    <name type="common">Maidenhair fern</name>
    <dbReference type="NCBI Taxonomy" id="13818"/>
    <lineage>
        <taxon>Eukaryota</taxon>
        <taxon>Viridiplantae</taxon>
        <taxon>Streptophyta</taxon>
        <taxon>Embryophyta</taxon>
        <taxon>Tracheophyta</taxon>
        <taxon>Polypodiopsida</taxon>
        <taxon>Polypodiidae</taxon>
        <taxon>Polypodiales</taxon>
        <taxon>Pteridineae</taxon>
        <taxon>Pteridaceae</taxon>
        <taxon>Vittarioideae</taxon>
        <taxon>Adiantum</taxon>
    </lineage>
</organism>
<protein>
    <submittedName>
        <fullName evidence="2">Uncharacterized protein</fullName>
    </submittedName>
</protein>
<dbReference type="InterPro" id="IPR006747">
    <property type="entry name" value="DUF599"/>
</dbReference>
<comment type="caution">
    <text evidence="2">The sequence shown here is derived from an EMBL/GenBank/DDBJ whole genome shotgun (WGS) entry which is preliminary data.</text>
</comment>
<accession>A0A9D4UR52</accession>
<dbReference type="OrthoDB" id="761598at2759"/>
<dbReference type="PANTHER" id="PTHR31881">
    <property type="match status" value="1"/>
</dbReference>
<feature type="transmembrane region" description="Helical" evidence="1">
    <location>
        <begin position="114"/>
        <end position="133"/>
    </location>
</feature>
<name>A0A9D4UR52_ADICA</name>
<feature type="transmembrane region" description="Helical" evidence="1">
    <location>
        <begin position="44"/>
        <end position="66"/>
    </location>
</feature>
<proteinExistence type="predicted"/>
<dbReference type="EMBL" id="JABFUD020000012">
    <property type="protein sequence ID" value="KAI5072568.1"/>
    <property type="molecule type" value="Genomic_DNA"/>
</dbReference>
<gene>
    <name evidence="2" type="ORF">GOP47_0012674</name>
</gene>
<dbReference type="Pfam" id="PF04654">
    <property type="entry name" value="DUF599"/>
    <property type="match status" value="2"/>
</dbReference>
<evidence type="ECO:0000256" key="1">
    <source>
        <dbReference type="SAM" id="Phobius"/>
    </source>
</evidence>
<evidence type="ECO:0000313" key="2">
    <source>
        <dbReference type="EMBL" id="KAI5072568.1"/>
    </source>
</evidence>
<keyword evidence="1" id="KW-0812">Transmembrane</keyword>
<dbReference type="AlphaFoldDB" id="A0A9D4UR52"/>
<evidence type="ECO:0000313" key="3">
    <source>
        <dbReference type="Proteomes" id="UP000886520"/>
    </source>
</evidence>